<dbReference type="Proteomes" id="UP000184546">
    <property type="component" value="Unassembled WGS sequence"/>
</dbReference>
<evidence type="ECO:0000256" key="2">
    <source>
        <dbReference type="SAM" id="SignalP"/>
    </source>
</evidence>
<gene>
    <name evidence="3" type="ORF">ASPACDRAFT_122665</name>
</gene>
<feature type="region of interest" description="Disordered" evidence="1">
    <location>
        <begin position="47"/>
        <end position="67"/>
    </location>
</feature>
<sequence>MIALTLSFFLSFFLSFLTQSYSYRLDSFQRWDTFSTAHCNQGCRIDQGSGTPPELRPHSINGPASTTHSFRCQDYLRWQSS</sequence>
<keyword evidence="2" id="KW-0732">Signal</keyword>
<feature type="chain" id="PRO_5012883115" description="Secreted protein" evidence="2">
    <location>
        <begin position="23"/>
        <end position="81"/>
    </location>
</feature>
<evidence type="ECO:0000256" key="1">
    <source>
        <dbReference type="SAM" id="MobiDB-lite"/>
    </source>
</evidence>
<reference evidence="4" key="1">
    <citation type="journal article" date="2017" name="Genome Biol.">
        <title>Comparative genomics reveals high biological diversity and specific adaptations in the industrially and medically important fungal genus Aspergillus.</title>
        <authorList>
            <person name="de Vries R.P."/>
            <person name="Riley R."/>
            <person name="Wiebenga A."/>
            <person name="Aguilar-Osorio G."/>
            <person name="Amillis S."/>
            <person name="Uchima C.A."/>
            <person name="Anderluh G."/>
            <person name="Asadollahi M."/>
            <person name="Askin M."/>
            <person name="Barry K."/>
            <person name="Battaglia E."/>
            <person name="Bayram O."/>
            <person name="Benocci T."/>
            <person name="Braus-Stromeyer S.A."/>
            <person name="Caldana C."/>
            <person name="Canovas D."/>
            <person name="Cerqueira G.C."/>
            <person name="Chen F."/>
            <person name="Chen W."/>
            <person name="Choi C."/>
            <person name="Clum A."/>
            <person name="Dos Santos R.A."/>
            <person name="Damasio A.R."/>
            <person name="Diallinas G."/>
            <person name="Emri T."/>
            <person name="Fekete E."/>
            <person name="Flipphi M."/>
            <person name="Freyberg S."/>
            <person name="Gallo A."/>
            <person name="Gournas C."/>
            <person name="Habgood R."/>
            <person name="Hainaut M."/>
            <person name="Harispe M.L."/>
            <person name="Henrissat B."/>
            <person name="Hilden K.S."/>
            <person name="Hope R."/>
            <person name="Hossain A."/>
            <person name="Karabika E."/>
            <person name="Karaffa L."/>
            <person name="Karanyi Z."/>
            <person name="Krasevec N."/>
            <person name="Kuo A."/>
            <person name="Kusch H."/>
            <person name="LaButti K."/>
            <person name="Lagendijk E.L."/>
            <person name="Lapidus A."/>
            <person name="Levasseur A."/>
            <person name="Lindquist E."/>
            <person name="Lipzen A."/>
            <person name="Logrieco A.F."/>
            <person name="MacCabe A."/>
            <person name="Maekelae M.R."/>
            <person name="Malavazi I."/>
            <person name="Melin P."/>
            <person name="Meyer V."/>
            <person name="Mielnichuk N."/>
            <person name="Miskei M."/>
            <person name="Molnar A.P."/>
            <person name="Mule G."/>
            <person name="Ngan C.Y."/>
            <person name="Orejas M."/>
            <person name="Orosz E."/>
            <person name="Ouedraogo J.P."/>
            <person name="Overkamp K.M."/>
            <person name="Park H.-S."/>
            <person name="Perrone G."/>
            <person name="Piumi F."/>
            <person name="Punt P.J."/>
            <person name="Ram A.F."/>
            <person name="Ramon A."/>
            <person name="Rauscher S."/>
            <person name="Record E."/>
            <person name="Riano-Pachon D.M."/>
            <person name="Robert V."/>
            <person name="Roehrig J."/>
            <person name="Ruller R."/>
            <person name="Salamov A."/>
            <person name="Salih N.S."/>
            <person name="Samson R.A."/>
            <person name="Sandor E."/>
            <person name="Sanguinetti M."/>
            <person name="Schuetze T."/>
            <person name="Sepcic K."/>
            <person name="Shelest E."/>
            <person name="Sherlock G."/>
            <person name="Sophianopoulou V."/>
            <person name="Squina F.M."/>
            <person name="Sun H."/>
            <person name="Susca A."/>
            <person name="Todd R.B."/>
            <person name="Tsang A."/>
            <person name="Unkles S.E."/>
            <person name="van de Wiele N."/>
            <person name="van Rossen-Uffink D."/>
            <person name="Oliveira J.V."/>
            <person name="Vesth T.C."/>
            <person name="Visser J."/>
            <person name="Yu J.-H."/>
            <person name="Zhou M."/>
            <person name="Andersen M.R."/>
            <person name="Archer D.B."/>
            <person name="Baker S.E."/>
            <person name="Benoit I."/>
            <person name="Brakhage A.A."/>
            <person name="Braus G.H."/>
            <person name="Fischer R."/>
            <person name="Frisvad J.C."/>
            <person name="Goldman G.H."/>
            <person name="Houbraken J."/>
            <person name="Oakley B."/>
            <person name="Pocsi I."/>
            <person name="Scazzocchio C."/>
            <person name="Seiboth B."/>
            <person name="vanKuyk P.A."/>
            <person name="Wortman J."/>
            <person name="Dyer P.S."/>
            <person name="Grigoriev I.V."/>
        </authorList>
    </citation>
    <scope>NUCLEOTIDE SEQUENCE [LARGE SCALE GENOMIC DNA]</scope>
    <source>
        <strain evidence="4">ATCC 16872 / CBS 172.66 / WB 5094</strain>
    </source>
</reference>
<dbReference type="RefSeq" id="XP_020054251.1">
    <property type="nucleotide sequence ID" value="XM_020196558.1"/>
</dbReference>
<proteinExistence type="predicted"/>
<accession>A0A1L9WP45</accession>
<evidence type="ECO:0008006" key="5">
    <source>
        <dbReference type="Google" id="ProtNLM"/>
    </source>
</evidence>
<evidence type="ECO:0000313" key="4">
    <source>
        <dbReference type="Proteomes" id="UP000184546"/>
    </source>
</evidence>
<protein>
    <recommendedName>
        <fullName evidence="5">Secreted protein</fullName>
    </recommendedName>
</protein>
<keyword evidence="4" id="KW-1185">Reference proteome</keyword>
<dbReference type="GeneID" id="30970372"/>
<organism evidence="3 4">
    <name type="scientific">Aspergillus aculeatus (strain ATCC 16872 / CBS 172.66 / WB 5094)</name>
    <dbReference type="NCBI Taxonomy" id="690307"/>
    <lineage>
        <taxon>Eukaryota</taxon>
        <taxon>Fungi</taxon>
        <taxon>Dikarya</taxon>
        <taxon>Ascomycota</taxon>
        <taxon>Pezizomycotina</taxon>
        <taxon>Eurotiomycetes</taxon>
        <taxon>Eurotiomycetidae</taxon>
        <taxon>Eurotiales</taxon>
        <taxon>Aspergillaceae</taxon>
        <taxon>Aspergillus</taxon>
        <taxon>Aspergillus subgen. Circumdati</taxon>
    </lineage>
</organism>
<dbReference type="AlphaFoldDB" id="A0A1L9WP45"/>
<feature type="signal peptide" evidence="2">
    <location>
        <begin position="1"/>
        <end position="22"/>
    </location>
</feature>
<evidence type="ECO:0000313" key="3">
    <source>
        <dbReference type="EMBL" id="OJJ97911.1"/>
    </source>
</evidence>
<dbReference type="VEuPathDB" id="FungiDB:ASPACDRAFT_122665"/>
<name>A0A1L9WP45_ASPA1</name>
<dbReference type="EMBL" id="KV878981">
    <property type="protein sequence ID" value="OJJ97911.1"/>
    <property type="molecule type" value="Genomic_DNA"/>
</dbReference>